<evidence type="ECO:0000313" key="3">
    <source>
        <dbReference type="Proteomes" id="UP001364764"/>
    </source>
</evidence>
<organism evidence="2 3">
    <name type="scientific">Paenibacillus amylolyticus</name>
    <dbReference type="NCBI Taxonomy" id="1451"/>
    <lineage>
        <taxon>Bacteria</taxon>
        <taxon>Bacillati</taxon>
        <taxon>Bacillota</taxon>
        <taxon>Bacilli</taxon>
        <taxon>Bacillales</taxon>
        <taxon>Paenibacillaceae</taxon>
        <taxon>Paenibacillus</taxon>
    </lineage>
</organism>
<dbReference type="PROSITE" id="PS51186">
    <property type="entry name" value="GNAT"/>
    <property type="match status" value="1"/>
</dbReference>
<dbReference type="InterPro" id="IPR016181">
    <property type="entry name" value="Acyl_CoA_acyltransferase"/>
</dbReference>
<dbReference type="Gene3D" id="3.40.630.30">
    <property type="match status" value="1"/>
</dbReference>
<dbReference type="RefSeq" id="WP_338708161.1">
    <property type="nucleotide sequence ID" value="NZ_CP145892.1"/>
</dbReference>
<name>A0ABD8AX95_PAEAM</name>
<gene>
    <name evidence="2" type="ORF">V6668_08535</name>
</gene>
<dbReference type="Pfam" id="PF00583">
    <property type="entry name" value="Acetyltransf_1"/>
    <property type="match status" value="1"/>
</dbReference>
<dbReference type="EMBL" id="CP145892">
    <property type="protein sequence ID" value="WWP22205.1"/>
    <property type="molecule type" value="Genomic_DNA"/>
</dbReference>
<evidence type="ECO:0000313" key="2">
    <source>
        <dbReference type="EMBL" id="WWP22205.1"/>
    </source>
</evidence>
<dbReference type="SUPFAM" id="SSF55729">
    <property type="entry name" value="Acyl-CoA N-acyltransferases (Nat)"/>
    <property type="match status" value="1"/>
</dbReference>
<accession>A0ABD8AX95</accession>
<dbReference type="GeneID" id="93475506"/>
<dbReference type="InterPro" id="IPR000182">
    <property type="entry name" value="GNAT_dom"/>
</dbReference>
<proteinExistence type="predicted"/>
<evidence type="ECO:0000259" key="1">
    <source>
        <dbReference type="PROSITE" id="PS51186"/>
    </source>
</evidence>
<reference evidence="2 3" key="1">
    <citation type="submission" date="2024-02" db="EMBL/GenBank/DDBJ databases">
        <title>Complete sequences of two Paenibacillus sp. strains and one Lysinibacillus strain isolated from the environment on STAA medium highlight biotechnological potential.</title>
        <authorList>
            <person name="Attere S.A."/>
            <person name="Piche L.C."/>
            <person name="Intertaglia L."/>
            <person name="Lami R."/>
            <person name="Charette S.J."/>
            <person name="Vincent A.T."/>
        </authorList>
    </citation>
    <scope>NUCLEOTIDE SEQUENCE [LARGE SCALE GENOMIC DNA]</scope>
    <source>
        <strain evidence="2 3">Y5S-7</strain>
    </source>
</reference>
<sequence>MTIRLFQAIDQPAVLKMMTDHDFQFPSFIRDQYPARWDIFLKMTDERISAYYVMVDEADVVIGHAGYIFHPTVNRYEIVGVVTCKSHLRQGVARGLITKICIKIAEFGSSDVMLYTLDHEENEAALVFYERMNFQKEGVDMNYYTSGFHRLSLVKTL</sequence>
<dbReference type="AlphaFoldDB" id="A0ABD8AX95"/>
<dbReference type="Proteomes" id="UP001364764">
    <property type="component" value="Chromosome"/>
</dbReference>
<feature type="domain" description="N-acetyltransferase" evidence="1">
    <location>
        <begin position="1"/>
        <end position="157"/>
    </location>
</feature>
<protein>
    <submittedName>
        <fullName evidence="2">GNAT family N-acetyltransferase</fullName>
    </submittedName>
</protein>